<dbReference type="AlphaFoldDB" id="A0AAE3IGQ8"/>
<reference evidence="1 2" key="1">
    <citation type="journal article" date="2021" name="ISME Commun">
        <title>Automated analysis of genomic sequences facilitates high-throughput and comprehensive description of bacteria.</title>
        <authorList>
            <person name="Hitch T.C.A."/>
        </authorList>
    </citation>
    <scope>NUCLEOTIDE SEQUENCE [LARGE SCALE GENOMIC DNA]</scope>
    <source>
        <strain evidence="1 2">Sanger_31</strain>
    </source>
</reference>
<evidence type="ECO:0000313" key="1">
    <source>
        <dbReference type="EMBL" id="MCU6704766.1"/>
    </source>
</evidence>
<keyword evidence="2" id="KW-1185">Reference proteome</keyword>
<name>A0AAE3IGQ8_9FIRM</name>
<evidence type="ECO:0000313" key="2">
    <source>
        <dbReference type="Proteomes" id="UP001208131"/>
    </source>
</evidence>
<gene>
    <name evidence="1" type="ORF">OCV57_02335</name>
</gene>
<comment type="caution">
    <text evidence="1">The sequence shown here is derived from an EMBL/GenBank/DDBJ whole genome shotgun (WGS) entry which is preliminary data.</text>
</comment>
<dbReference type="Proteomes" id="UP001208131">
    <property type="component" value="Unassembled WGS sequence"/>
</dbReference>
<sequence length="77" mass="8765">MGDEIAQLQILIDAILAEMVRLQESQRKLGIPVTISKKIMDRVVEVQRQVDILVAKNKGYDKSAKLETEKRRIKSST</sequence>
<dbReference type="EMBL" id="JAOQJZ010000002">
    <property type="protein sequence ID" value="MCU6704766.1"/>
    <property type="molecule type" value="Genomic_DNA"/>
</dbReference>
<protein>
    <submittedName>
        <fullName evidence="1">Uncharacterized protein</fullName>
    </submittedName>
</protein>
<dbReference type="RefSeq" id="WP_117958365.1">
    <property type="nucleotide sequence ID" value="NZ_JAOQJZ010000002.1"/>
</dbReference>
<organism evidence="1 2">
    <name type="scientific">Hominimerdicola aceti</name>
    <dbReference type="NCBI Taxonomy" id="2981726"/>
    <lineage>
        <taxon>Bacteria</taxon>
        <taxon>Bacillati</taxon>
        <taxon>Bacillota</taxon>
        <taxon>Clostridia</taxon>
        <taxon>Eubacteriales</taxon>
        <taxon>Oscillospiraceae</taxon>
        <taxon>Hominimerdicola</taxon>
    </lineage>
</organism>
<proteinExistence type="predicted"/>
<accession>A0AAE3IGQ8</accession>